<protein>
    <recommendedName>
        <fullName evidence="5">DUF3311 domain-containing protein</fullName>
    </recommendedName>
</protein>
<sequence length="95" mass="10879" precursor="true">MSQPSSSRHLRHRAWLWLLALPWIALLPVPLYNQDAPRLLGFPFFYWYQLLWVPLASLITWIVYVKTRPLDTTPPATRDLGDAHAAYTDAPGGHA</sequence>
<feature type="transmembrane region" description="Helical" evidence="2">
    <location>
        <begin position="14"/>
        <end position="32"/>
    </location>
</feature>
<evidence type="ECO:0000313" key="4">
    <source>
        <dbReference type="Proteomes" id="UP000008635"/>
    </source>
</evidence>
<dbReference type="KEGG" id="dmr:Deima_2689"/>
<dbReference type="Pfam" id="PF11755">
    <property type="entry name" value="DUF3311"/>
    <property type="match status" value="1"/>
</dbReference>
<evidence type="ECO:0008006" key="5">
    <source>
        <dbReference type="Google" id="ProtNLM"/>
    </source>
</evidence>
<evidence type="ECO:0000256" key="1">
    <source>
        <dbReference type="SAM" id="MobiDB-lite"/>
    </source>
</evidence>
<dbReference type="AlphaFoldDB" id="E8UB81"/>
<feature type="transmembrane region" description="Helical" evidence="2">
    <location>
        <begin position="44"/>
        <end position="64"/>
    </location>
</feature>
<dbReference type="STRING" id="709986.Deima_2689"/>
<evidence type="ECO:0000256" key="2">
    <source>
        <dbReference type="SAM" id="Phobius"/>
    </source>
</evidence>
<organism evidence="3 4">
    <name type="scientific">Deinococcus maricopensis (strain DSM 21211 / LMG 22137 / NRRL B-23946 / LB-34)</name>
    <dbReference type="NCBI Taxonomy" id="709986"/>
    <lineage>
        <taxon>Bacteria</taxon>
        <taxon>Thermotogati</taxon>
        <taxon>Deinococcota</taxon>
        <taxon>Deinococci</taxon>
        <taxon>Deinococcales</taxon>
        <taxon>Deinococcaceae</taxon>
        <taxon>Deinococcus</taxon>
    </lineage>
</organism>
<dbReference type="RefSeq" id="WP_013557824.1">
    <property type="nucleotide sequence ID" value="NC_014958.1"/>
</dbReference>
<accession>E8UB81</accession>
<keyword evidence="2" id="KW-0472">Membrane</keyword>
<proteinExistence type="predicted"/>
<reference evidence="4" key="2">
    <citation type="submission" date="2011-01" db="EMBL/GenBank/DDBJ databases">
        <title>The complete genome of Deinococcus maricopensis DSM 21211.</title>
        <authorList>
            <consortium name="US DOE Joint Genome Institute (JGI-PGF)"/>
            <person name="Lucas S."/>
            <person name="Copeland A."/>
            <person name="Lapidus A."/>
            <person name="Goodwin L."/>
            <person name="Pitluck S."/>
            <person name="Kyrpides N."/>
            <person name="Mavromatis K."/>
            <person name="Pagani I."/>
            <person name="Ivanova N."/>
            <person name="Ovchinnikova G."/>
            <person name="Zeytun A."/>
            <person name="Detter J.C."/>
            <person name="Han C."/>
            <person name="Land M."/>
            <person name="Hauser L."/>
            <person name="Markowitz V."/>
            <person name="Cheng J.-F."/>
            <person name="Hugenholtz P."/>
            <person name="Woyke T."/>
            <person name="Wu D."/>
            <person name="Pukall R."/>
            <person name="Gehrich-Schroeter G."/>
            <person name="Brambilla E."/>
            <person name="Klenk H.-P."/>
            <person name="Eisen J.A."/>
        </authorList>
    </citation>
    <scope>NUCLEOTIDE SEQUENCE [LARGE SCALE GENOMIC DNA]</scope>
    <source>
        <strain evidence="4">DSM 21211 / LMG 22137 / NRRL B-23946 / LB-34</strain>
    </source>
</reference>
<name>E8UB81_DEIML</name>
<dbReference type="Proteomes" id="UP000008635">
    <property type="component" value="Chromosome"/>
</dbReference>
<evidence type="ECO:0000313" key="3">
    <source>
        <dbReference type="EMBL" id="ADV68320.1"/>
    </source>
</evidence>
<keyword evidence="2" id="KW-1133">Transmembrane helix</keyword>
<dbReference type="HOGENOM" id="CLU_183045_1_0_0"/>
<keyword evidence="2" id="KW-0812">Transmembrane</keyword>
<feature type="region of interest" description="Disordered" evidence="1">
    <location>
        <begin position="76"/>
        <end position="95"/>
    </location>
</feature>
<dbReference type="InterPro" id="IPR021741">
    <property type="entry name" value="DUF3311"/>
</dbReference>
<gene>
    <name evidence="3" type="ordered locus">Deima_2689</name>
</gene>
<dbReference type="OrthoDB" id="1551451at2"/>
<dbReference type="EMBL" id="CP002454">
    <property type="protein sequence ID" value="ADV68320.1"/>
    <property type="molecule type" value="Genomic_DNA"/>
</dbReference>
<keyword evidence="4" id="KW-1185">Reference proteome</keyword>
<reference evidence="3 4" key="1">
    <citation type="journal article" date="2011" name="Stand. Genomic Sci.">
        <title>Complete genome sequence of Deinococcus maricopensis type strain (LB-34).</title>
        <authorList>
            <person name="Pukall R."/>
            <person name="Zeytun A."/>
            <person name="Lucas S."/>
            <person name="Lapidus A."/>
            <person name="Hammon N."/>
            <person name="Deshpande S."/>
            <person name="Nolan M."/>
            <person name="Cheng J.F."/>
            <person name="Pitluck S."/>
            <person name="Liolios K."/>
            <person name="Pagani I."/>
            <person name="Mikhailova N."/>
            <person name="Ivanova N."/>
            <person name="Mavromatis K."/>
            <person name="Pati A."/>
            <person name="Tapia R."/>
            <person name="Han C."/>
            <person name="Goodwin L."/>
            <person name="Chen A."/>
            <person name="Palaniappan K."/>
            <person name="Land M."/>
            <person name="Hauser L."/>
            <person name="Chang Y.J."/>
            <person name="Jeffries C.D."/>
            <person name="Brambilla E.M."/>
            <person name="Rohde M."/>
            <person name="Goker M."/>
            <person name="Detter J.C."/>
            <person name="Woyke T."/>
            <person name="Bristow J."/>
            <person name="Eisen J.A."/>
            <person name="Markowitz V."/>
            <person name="Hugenholtz P."/>
            <person name="Kyrpides N.C."/>
            <person name="Klenk H.P."/>
        </authorList>
    </citation>
    <scope>NUCLEOTIDE SEQUENCE [LARGE SCALE GENOMIC DNA]</scope>
    <source>
        <strain evidence="4">DSM 21211 / LMG 22137 / NRRL B-23946 / LB-34</strain>
    </source>
</reference>